<evidence type="ECO:0000313" key="4">
    <source>
        <dbReference type="Proteomes" id="UP000244855"/>
    </source>
</evidence>
<dbReference type="AlphaFoldDB" id="A0A2V1DVT2"/>
<sequence length="282" mass="30650">PCTMSDVSLADIVKAARDRKKREALAQQFLGSQARKANAPGAGAVASRPKDQKPTLLSRTSGIQKQRSSSAKPAPNIDGKWQHDLHRVNNPNGSGPKRLNRTASTSQIDRNTRNFDKFASSLGRNAQNVKDNSDGPGFNIRGVANRGPYTVVASNFAQGTTGSDIEQVMAPHGRGSFISARIITPGPTVMAEIDFETMEGADNVIQIFNGKKADGKVLYVYHKNGLNTPAPQARPNTRAPQSSFDDMDVDMNGGGRGESYQDGRYGFPDNRREPPRGPRRRY</sequence>
<dbReference type="GO" id="GO:0003723">
    <property type="term" value="F:RNA binding"/>
    <property type="evidence" value="ECO:0007669"/>
    <property type="project" value="InterPro"/>
</dbReference>
<dbReference type="InterPro" id="IPR000504">
    <property type="entry name" value="RRM_dom"/>
</dbReference>
<proteinExistence type="predicted"/>
<reference evidence="3 4" key="1">
    <citation type="journal article" date="2018" name="Sci. Rep.">
        <title>Comparative genomics provides insights into the lifestyle and reveals functional heterogeneity of dark septate endophytic fungi.</title>
        <authorList>
            <person name="Knapp D.G."/>
            <person name="Nemeth J.B."/>
            <person name="Barry K."/>
            <person name="Hainaut M."/>
            <person name="Henrissat B."/>
            <person name="Johnson J."/>
            <person name="Kuo A."/>
            <person name="Lim J.H.P."/>
            <person name="Lipzen A."/>
            <person name="Nolan M."/>
            <person name="Ohm R.A."/>
            <person name="Tamas L."/>
            <person name="Grigoriev I.V."/>
            <person name="Spatafora J.W."/>
            <person name="Nagy L.G."/>
            <person name="Kovacs G.M."/>
        </authorList>
    </citation>
    <scope>NUCLEOTIDE SEQUENCE [LARGE SCALE GENOMIC DNA]</scope>
    <source>
        <strain evidence="3 4">DSE2036</strain>
    </source>
</reference>
<evidence type="ECO:0000259" key="2">
    <source>
        <dbReference type="SMART" id="SM00360"/>
    </source>
</evidence>
<dbReference type="OrthoDB" id="5374349at2759"/>
<dbReference type="SMART" id="SM00360">
    <property type="entry name" value="RRM"/>
    <property type="match status" value="1"/>
</dbReference>
<dbReference type="STRING" id="97972.A0A2V1DVT2"/>
<feature type="domain" description="RRM" evidence="2">
    <location>
        <begin position="150"/>
        <end position="221"/>
    </location>
</feature>
<evidence type="ECO:0000313" key="3">
    <source>
        <dbReference type="EMBL" id="PVI01404.1"/>
    </source>
</evidence>
<keyword evidence="4" id="KW-1185">Reference proteome</keyword>
<accession>A0A2V1DVT2</accession>
<feature type="compositionally biased region" description="Polar residues" evidence="1">
    <location>
        <begin position="226"/>
        <end position="244"/>
    </location>
</feature>
<evidence type="ECO:0000256" key="1">
    <source>
        <dbReference type="SAM" id="MobiDB-lite"/>
    </source>
</evidence>
<organism evidence="3 4">
    <name type="scientific">Periconia macrospinosa</name>
    <dbReference type="NCBI Taxonomy" id="97972"/>
    <lineage>
        <taxon>Eukaryota</taxon>
        <taxon>Fungi</taxon>
        <taxon>Dikarya</taxon>
        <taxon>Ascomycota</taxon>
        <taxon>Pezizomycotina</taxon>
        <taxon>Dothideomycetes</taxon>
        <taxon>Pleosporomycetidae</taxon>
        <taxon>Pleosporales</taxon>
        <taxon>Massarineae</taxon>
        <taxon>Periconiaceae</taxon>
        <taxon>Periconia</taxon>
    </lineage>
</organism>
<dbReference type="Proteomes" id="UP000244855">
    <property type="component" value="Unassembled WGS sequence"/>
</dbReference>
<dbReference type="EMBL" id="KZ805358">
    <property type="protein sequence ID" value="PVI01404.1"/>
    <property type="molecule type" value="Genomic_DNA"/>
</dbReference>
<dbReference type="InterPro" id="IPR035979">
    <property type="entry name" value="RBD_domain_sf"/>
</dbReference>
<dbReference type="InterPro" id="IPR012677">
    <property type="entry name" value="Nucleotide-bd_a/b_plait_sf"/>
</dbReference>
<feature type="region of interest" description="Disordered" evidence="1">
    <location>
        <begin position="226"/>
        <end position="282"/>
    </location>
</feature>
<gene>
    <name evidence="3" type="ORF">DM02DRAFT_525130</name>
</gene>
<dbReference type="SUPFAM" id="SSF54928">
    <property type="entry name" value="RNA-binding domain, RBD"/>
    <property type="match status" value="1"/>
</dbReference>
<feature type="compositionally biased region" description="Polar residues" evidence="1">
    <location>
        <begin position="55"/>
        <end position="71"/>
    </location>
</feature>
<feature type="non-terminal residue" evidence="3">
    <location>
        <position position="1"/>
    </location>
</feature>
<name>A0A2V1DVT2_9PLEO</name>
<dbReference type="Gene3D" id="3.30.70.330">
    <property type="match status" value="1"/>
</dbReference>
<feature type="region of interest" description="Disordered" evidence="1">
    <location>
        <begin position="18"/>
        <end position="112"/>
    </location>
</feature>
<dbReference type="CDD" id="cd00590">
    <property type="entry name" value="RRM_SF"/>
    <property type="match status" value="1"/>
</dbReference>
<protein>
    <recommendedName>
        <fullName evidence="2">RRM domain-containing protein</fullName>
    </recommendedName>
</protein>